<evidence type="ECO:0000256" key="4">
    <source>
        <dbReference type="SAM" id="MobiDB-lite"/>
    </source>
</evidence>
<dbReference type="AlphaFoldDB" id="A0A8K0XS11"/>
<feature type="compositionally biased region" description="Low complexity" evidence="4">
    <location>
        <begin position="985"/>
        <end position="1007"/>
    </location>
</feature>
<organism evidence="6 7">
    <name type="scientific">Cristinia sonorae</name>
    <dbReference type="NCBI Taxonomy" id="1940300"/>
    <lineage>
        <taxon>Eukaryota</taxon>
        <taxon>Fungi</taxon>
        <taxon>Dikarya</taxon>
        <taxon>Basidiomycota</taxon>
        <taxon>Agaricomycotina</taxon>
        <taxon>Agaricomycetes</taxon>
        <taxon>Agaricomycetidae</taxon>
        <taxon>Agaricales</taxon>
        <taxon>Pleurotineae</taxon>
        <taxon>Stephanosporaceae</taxon>
        <taxon>Cristinia</taxon>
    </lineage>
</organism>
<dbReference type="Proteomes" id="UP000813824">
    <property type="component" value="Unassembled WGS sequence"/>
</dbReference>
<dbReference type="Pfam" id="PF00069">
    <property type="entry name" value="Pkinase"/>
    <property type="match status" value="1"/>
</dbReference>
<sequence length="1241" mass="133481">MAANGHRATGSVSQIQNHKAQLASAYNELGKELSSQKIRVIGNYTLGRVIGEGTYGKVRLGIHRPTGTKVAIKQIPKAMSSSLTREIHHHRQLHYPYVTQLFEVIATESHIWLITELCSGGELFDYLAEKGRLAEDEARTLFGQLCLAVAYVHEKGIVHRDLKLENVLLDERCRVKLGDFGFTREFEKGILLETFCGTTGYASPEMLLAKKYLGPEVDVWSLGVILYTLLTGTLPFDDDDETVMRDKVIKGEFEDPEWLSNEARDLIKNILIVDPTKRLTIAQILAHSWFTVSGPTSSLVPSSPPGSPTRLSAPSMGAVPQLTNTTSVTSNATFHSASCESFPTTPQTPDDPSDDPFSSSATAELRQRQSELTLRKLTANERKTPTPDTLVELPDHSLQANGDVRPSLSRATTTSNASTKGPPSAFPTRTPARTKRRSVSSTLSTADAATNTTFDISKIPSPPQDFSSLLSTPAPIIFSTPLERDLLNSLSSLGFDTGQIVHSVLTDACDATGALWWMLKRKAEKKSLEEGIGNTIAEVADTTAEQTADVDTGSGDKEKDAKSHAIGRSSPSPLPALASTRSAPELQFIPPTPTAAKTNTRSSTPPRSKTPTSGALSPTPSLQAQDAVRSHPSTPGGSLKERDKDSQGSKGRKNRAGSVSIMQRATTALEAAGLVRKKSAEAVRDDKEREKSSEKRMGSGDEPRISGGSNKLAKSPPLRALKDISIPSTPNHSFEQPASAQVGSPWVITNGKLSPPLTPGTSPGDTLGALPNIAEHGKLGQHRNRASLLSAFRMWFKEDPKGKRKEQPTLSTQGLSYGNGPTVGSPGSSPVNGRGRGTVKQRNGTGRGKFAAGRKTNPRTKRASMSSRRSSSVNSKRSSITSTQFAILEGAQYSPDQMAPMSRQRSDPSRSKGSRTPNSERDEYVSRPSSMQSFHHRHHKSPSASSSGSIYPGRASPLPKYHRRAGSGSSTRVVRQIPPSTSMKSGGSHLRSNSASSNHSLASSRHGSLYDLSETEGRRASPNKTPSRNSFDETPRRAATFVAQKRQTPFAHPISSGYLNSLGRSSWKKSWGMEPPGWQTRSAFSAVEVLAVSDGPGSIRDVFTGRQSMGDESDWIDEDDDMTGYVGGLGQMTTSSSAPTYLQTTIDSPMLPTMSKPPPLNLNNRTVPSLSSSTKHHPTLPTANVNSRQGRGKSGGRSPAGRSSPLPGEAAFDSSGRRTQLPAGRSGPAAIQEEDEDEEED</sequence>
<dbReference type="GO" id="GO:0035556">
    <property type="term" value="P:intracellular signal transduction"/>
    <property type="evidence" value="ECO:0007669"/>
    <property type="project" value="TreeGrafter"/>
</dbReference>
<evidence type="ECO:0000313" key="7">
    <source>
        <dbReference type="Proteomes" id="UP000813824"/>
    </source>
</evidence>
<accession>A0A8K0XS11</accession>
<dbReference type="EMBL" id="JAEVFJ010000007">
    <property type="protein sequence ID" value="KAH8103306.1"/>
    <property type="molecule type" value="Genomic_DNA"/>
</dbReference>
<dbReference type="PROSITE" id="PS50011">
    <property type="entry name" value="PROTEIN_KINASE_DOM"/>
    <property type="match status" value="1"/>
</dbReference>
<evidence type="ECO:0000256" key="3">
    <source>
        <dbReference type="PROSITE-ProRule" id="PRU10141"/>
    </source>
</evidence>
<dbReference type="InterPro" id="IPR008271">
    <property type="entry name" value="Ser/Thr_kinase_AS"/>
</dbReference>
<dbReference type="SMART" id="SM00220">
    <property type="entry name" value="S_TKc"/>
    <property type="match status" value="1"/>
</dbReference>
<feature type="compositionally biased region" description="Low complexity" evidence="4">
    <location>
        <begin position="568"/>
        <end position="584"/>
    </location>
</feature>
<dbReference type="PROSITE" id="PS00108">
    <property type="entry name" value="PROTEIN_KINASE_ST"/>
    <property type="match status" value="1"/>
</dbReference>
<evidence type="ECO:0000256" key="1">
    <source>
        <dbReference type="ARBA" id="ARBA00022741"/>
    </source>
</evidence>
<dbReference type="InterPro" id="IPR017441">
    <property type="entry name" value="Protein_kinase_ATP_BS"/>
</dbReference>
<feature type="compositionally biased region" description="Low complexity" evidence="4">
    <location>
        <begin position="341"/>
        <end position="363"/>
    </location>
</feature>
<feature type="region of interest" description="Disordered" evidence="4">
    <location>
        <begin position="296"/>
        <end position="322"/>
    </location>
</feature>
<feature type="region of interest" description="Disordered" evidence="4">
    <location>
        <begin position="799"/>
        <end position="1035"/>
    </location>
</feature>
<keyword evidence="2 3" id="KW-0067">ATP-binding</keyword>
<feature type="compositionally biased region" description="Low complexity" evidence="4">
    <location>
        <begin position="863"/>
        <end position="882"/>
    </location>
</feature>
<dbReference type="InterPro" id="IPR011009">
    <property type="entry name" value="Kinase-like_dom_sf"/>
</dbReference>
<feature type="compositionally biased region" description="Low complexity" evidence="4">
    <location>
        <begin position="597"/>
        <end position="613"/>
    </location>
</feature>
<dbReference type="GO" id="GO:0005524">
    <property type="term" value="F:ATP binding"/>
    <property type="evidence" value="ECO:0007669"/>
    <property type="project" value="UniProtKB-UniRule"/>
</dbReference>
<dbReference type="CDD" id="cd14003">
    <property type="entry name" value="STKc_AMPK-like"/>
    <property type="match status" value="1"/>
</dbReference>
<evidence type="ECO:0000259" key="5">
    <source>
        <dbReference type="PROSITE" id="PS50011"/>
    </source>
</evidence>
<dbReference type="GO" id="GO:0005737">
    <property type="term" value="C:cytoplasm"/>
    <property type="evidence" value="ECO:0007669"/>
    <property type="project" value="TreeGrafter"/>
</dbReference>
<feature type="region of interest" description="Disordered" evidence="4">
    <location>
        <begin position="539"/>
        <end position="661"/>
    </location>
</feature>
<name>A0A8K0XS11_9AGAR</name>
<proteinExistence type="predicted"/>
<feature type="compositionally biased region" description="Polar residues" evidence="4">
    <location>
        <begin position="614"/>
        <end position="624"/>
    </location>
</feature>
<protein>
    <recommendedName>
        <fullName evidence="5">Protein kinase domain-containing protein</fullName>
    </recommendedName>
</protein>
<feature type="binding site" evidence="3">
    <location>
        <position position="73"/>
    </location>
    <ligand>
        <name>ATP</name>
        <dbReference type="ChEBI" id="CHEBI:30616"/>
    </ligand>
</feature>
<feature type="domain" description="Protein kinase" evidence="5">
    <location>
        <begin position="44"/>
        <end position="290"/>
    </location>
</feature>
<gene>
    <name evidence="6" type="ORF">BXZ70DRAFT_716753</name>
</gene>
<evidence type="ECO:0000313" key="6">
    <source>
        <dbReference type="EMBL" id="KAH8103306.1"/>
    </source>
</evidence>
<dbReference type="InterPro" id="IPR000719">
    <property type="entry name" value="Prot_kinase_dom"/>
</dbReference>
<feature type="compositionally biased region" description="Basic and acidic residues" evidence="4">
    <location>
        <begin position="678"/>
        <end position="704"/>
    </location>
</feature>
<feature type="compositionally biased region" description="Polar residues" evidence="4">
    <location>
        <begin position="409"/>
        <end position="421"/>
    </location>
</feature>
<reference evidence="6" key="1">
    <citation type="journal article" date="2021" name="New Phytol.">
        <title>Evolutionary innovations through gain and loss of genes in the ectomycorrhizal Boletales.</title>
        <authorList>
            <person name="Wu G."/>
            <person name="Miyauchi S."/>
            <person name="Morin E."/>
            <person name="Kuo A."/>
            <person name="Drula E."/>
            <person name="Varga T."/>
            <person name="Kohler A."/>
            <person name="Feng B."/>
            <person name="Cao Y."/>
            <person name="Lipzen A."/>
            <person name="Daum C."/>
            <person name="Hundley H."/>
            <person name="Pangilinan J."/>
            <person name="Johnson J."/>
            <person name="Barry K."/>
            <person name="LaButti K."/>
            <person name="Ng V."/>
            <person name="Ahrendt S."/>
            <person name="Min B."/>
            <person name="Choi I.G."/>
            <person name="Park H."/>
            <person name="Plett J.M."/>
            <person name="Magnuson J."/>
            <person name="Spatafora J.W."/>
            <person name="Nagy L.G."/>
            <person name="Henrissat B."/>
            <person name="Grigoriev I.V."/>
            <person name="Yang Z.L."/>
            <person name="Xu J."/>
            <person name="Martin F.M."/>
        </authorList>
    </citation>
    <scope>NUCLEOTIDE SEQUENCE</scope>
    <source>
        <strain evidence="6">KKN 215</strain>
    </source>
</reference>
<feature type="compositionally biased region" description="Polar residues" evidence="4">
    <location>
        <begin position="1161"/>
        <end position="1173"/>
    </location>
</feature>
<feature type="compositionally biased region" description="Acidic residues" evidence="4">
    <location>
        <begin position="1232"/>
        <end position="1241"/>
    </location>
</feature>
<feature type="compositionally biased region" description="Polar residues" evidence="4">
    <location>
        <begin position="967"/>
        <end position="984"/>
    </location>
</feature>
<evidence type="ECO:0000256" key="2">
    <source>
        <dbReference type="ARBA" id="ARBA00022840"/>
    </source>
</evidence>
<dbReference type="PROSITE" id="PS00107">
    <property type="entry name" value="PROTEIN_KINASE_ATP"/>
    <property type="match status" value="1"/>
</dbReference>
<feature type="region of interest" description="Disordered" evidence="4">
    <location>
        <begin position="337"/>
        <end position="446"/>
    </location>
</feature>
<keyword evidence="1 3" id="KW-0547">Nucleotide-binding</keyword>
<feature type="compositionally biased region" description="Polar residues" evidence="4">
    <location>
        <begin position="726"/>
        <end position="742"/>
    </location>
</feature>
<comment type="caution">
    <text evidence="6">The sequence shown here is derived from an EMBL/GenBank/DDBJ whole genome shotgun (WGS) entry which is preliminary data.</text>
</comment>
<dbReference type="Gene3D" id="1.10.510.10">
    <property type="entry name" value="Transferase(Phosphotransferase) domain 1"/>
    <property type="match status" value="1"/>
</dbReference>
<dbReference type="PANTHER" id="PTHR24346:SF110">
    <property type="entry name" value="NON-SPECIFIC SERINE_THREONINE PROTEIN KINASE"/>
    <property type="match status" value="1"/>
</dbReference>
<feature type="compositionally biased region" description="Basic and acidic residues" evidence="4">
    <location>
        <begin position="554"/>
        <end position="563"/>
    </location>
</feature>
<dbReference type="OrthoDB" id="504170at2759"/>
<feature type="region of interest" description="Disordered" evidence="4">
    <location>
        <begin position="677"/>
        <end position="765"/>
    </location>
</feature>
<feature type="compositionally biased region" description="Low complexity" evidence="4">
    <location>
        <begin position="1196"/>
        <end position="1208"/>
    </location>
</feature>
<keyword evidence="7" id="KW-1185">Reference proteome</keyword>
<dbReference type="GO" id="GO:0004674">
    <property type="term" value="F:protein serine/threonine kinase activity"/>
    <property type="evidence" value="ECO:0007669"/>
    <property type="project" value="TreeGrafter"/>
</dbReference>
<feature type="region of interest" description="Disordered" evidence="4">
    <location>
        <begin position="1147"/>
        <end position="1241"/>
    </location>
</feature>
<dbReference type="SUPFAM" id="SSF56112">
    <property type="entry name" value="Protein kinase-like (PK-like)"/>
    <property type="match status" value="1"/>
</dbReference>
<dbReference type="PANTHER" id="PTHR24346">
    <property type="entry name" value="MAP/MICROTUBULE AFFINITY-REGULATING KINASE"/>
    <property type="match status" value="1"/>
</dbReference>
<dbReference type="FunFam" id="1.10.510.10:FF:000571">
    <property type="entry name" value="Maternal embryonic leucine zipper kinase"/>
    <property type="match status" value="1"/>
</dbReference>